<feature type="compositionally biased region" description="Basic and acidic residues" evidence="1">
    <location>
        <begin position="172"/>
        <end position="191"/>
    </location>
</feature>
<feature type="compositionally biased region" description="Polar residues" evidence="1">
    <location>
        <begin position="154"/>
        <end position="171"/>
    </location>
</feature>
<reference evidence="2" key="1">
    <citation type="journal article" date="2020" name="Stud. Mycol.">
        <title>101 Dothideomycetes genomes: a test case for predicting lifestyles and emergence of pathogens.</title>
        <authorList>
            <person name="Haridas S."/>
            <person name="Albert R."/>
            <person name="Binder M."/>
            <person name="Bloem J."/>
            <person name="Labutti K."/>
            <person name="Salamov A."/>
            <person name="Andreopoulos B."/>
            <person name="Baker S."/>
            <person name="Barry K."/>
            <person name="Bills G."/>
            <person name="Bluhm B."/>
            <person name="Cannon C."/>
            <person name="Castanera R."/>
            <person name="Culley D."/>
            <person name="Daum C."/>
            <person name="Ezra D."/>
            <person name="Gonzalez J."/>
            <person name="Henrissat B."/>
            <person name="Kuo A."/>
            <person name="Liang C."/>
            <person name="Lipzen A."/>
            <person name="Lutzoni F."/>
            <person name="Magnuson J."/>
            <person name="Mondo S."/>
            <person name="Nolan M."/>
            <person name="Ohm R."/>
            <person name="Pangilinan J."/>
            <person name="Park H.-J."/>
            <person name="Ramirez L."/>
            <person name="Alfaro M."/>
            <person name="Sun H."/>
            <person name="Tritt A."/>
            <person name="Yoshinaga Y."/>
            <person name="Zwiers L.-H."/>
            <person name="Turgeon B."/>
            <person name="Goodwin S."/>
            <person name="Spatafora J."/>
            <person name="Crous P."/>
            <person name="Grigoriev I."/>
        </authorList>
    </citation>
    <scope>NUCLEOTIDE SEQUENCE</scope>
    <source>
        <strain evidence="2">CBS 207.26</strain>
    </source>
</reference>
<evidence type="ECO:0000313" key="2">
    <source>
        <dbReference type="EMBL" id="KAF2189083.1"/>
    </source>
</evidence>
<organism evidence="2 3">
    <name type="scientific">Zopfia rhizophila CBS 207.26</name>
    <dbReference type="NCBI Taxonomy" id="1314779"/>
    <lineage>
        <taxon>Eukaryota</taxon>
        <taxon>Fungi</taxon>
        <taxon>Dikarya</taxon>
        <taxon>Ascomycota</taxon>
        <taxon>Pezizomycotina</taxon>
        <taxon>Dothideomycetes</taxon>
        <taxon>Dothideomycetes incertae sedis</taxon>
        <taxon>Zopfiaceae</taxon>
        <taxon>Zopfia</taxon>
    </lineage>
</organism>
<feature type="compositionally biased region" description="Acidic residues" evidence="1">
    <location>
        <begin position="100"/>
        <end position="115"/>
    </location>
</feature>
<sequence>MILPRSTTLRASSIARFARPARYIRTAELQPWQRVLQRNGCRTYASGHGAHDTAKKSDLPWIATALAVTVSGVYLVTQQDLGHGEGHHDEHHDEKHEEAHEEEAPDEKEEPEAKEEESKPESKEDEPKEMSKGDDKRTEEKSPDKTDKPDPGKQSKSQNETSGKQEGLSNTDTKHTHDVSKEPEKSKKGEGVAESAKLKGTVSTDRPQAENKEERGKAQQDKSN</sequence>
<keyword evidence="3" id="KW-1185">Reference proteome</keyword>
<feature type="region of interest" description="Disordered" evidence="1">
    <location>
        <begin position="82"/>
        <end position="224"/>
    </location>
</feature>
<dbReference type="OrthoDB" id="4590707at2759"/>
<dbReference type="EMBL" id="ML994622">
    <property type="protein sequence ID" value="KAF2189083.1"/>
    <property type="molecule type" value="Genomic_DNA"/>
</dbReference>
<evidence type="ECO:0000313" key="3">
    <source>
        <dbReference type="Proteomes" id="UP000800200"/>
    </source>
</evidence>
<proteinExistence type="predicted"/>
<protein>
    <recommendedName>
        <fullName evidence="4">Cylicin I</fullName>
    </recommendedName>
</protein>
<gene>
    <name evidence="2" type="ORF">K469DRAFT_660088</name>
</gene>
<feature type="compositionally biased region" description="Basic and acidic residues" evidence="1">
    <location>
        <begin position="116"/>
        <end position="153"/>
    </location>
</feature>
<dbReference type="AlphaFoldDB" id="A0A6A6ECZ9"/>
<accession>A0A6A6ECZ9</accession>
<dbReference type="Proteomes" id="UP000800200">
    <property type="component" value="Unassembled WGS sequence"/>
</dbReference>
<feature type="compositionally biased region" description="Basic and acidic residues" evidence="1">
    <location>
        <begin position="207"/>
        <end position="224"/>
    </location>
</feature>
<evidence type="ECO:0000256" key="1">
    <source>
        <dbReference type="SAM" id="MobiDB-lite"/>
    </source>
</evidence>
<name>A0A6A6ECZ9_9PEZI</name>
<feature type="compositionally biased region" description="Basic and acidic residues" evidence="1">
    <location>
        <begin position="82"/>
        <end position="99"/>
    </location>
</feature>
<evidence type="ECO:0008006" key="4">
    <source>
        <dbReference type="Google" id="ProtNLM"/>
    </source>
</evidence>